<evidence type="ECO:0000313" key="3">
    <source>
        <dbReference type="WBParaSite" id="maker-E.canG7_contigs_3937-snap-gene-0.24-mRNA-1"/>
    </source>
</evidence>
<feature type="compositionally biased region" description="Polar residues" evidence="1">
    <location>
        <begin position="119"/>
        <end position="139"/>
    </location>
</feature>
<evidence type="ECO:0000313" key="2">
    <source>
        <dbReference type="Proteomes" id="UP000887562"/>
    </source>
</evidence>
<dbReference type="AlphaFoldDB" id="A0A915EW79"/>
<dbReference type="WBParaSite" id="maker-E.canG7_contigs_3937-snap-gene-0.24-mRNA-1">
    <property type="protein sequence ID" value="maker-E.canG7_contigs_3937-snap-gene-0.24-mRNA-1"/>
    <property type="gene ID" value="EcG7_04995"/>
</dbReference>
<feature type="region of interest" description="Disordered" evidence="1">
    <location>
        <begin position="118"/>
        <end position="143"/>
    </location>
</feature>
<organism evidence="2 3">
    <name type="scientific">Echinococcus canadensis</name>
    <dbReference type="NCBI Taxonomy" id="519352"/>
    <lineage>
        <taxon>Eukaryota</taxon>
        <taxon>Metazoa</taxon>
        <taxon>Spiralia</taxon>
        <taxon>Lophotrochozoa</taxon>
        <taxon>Platyhelminthes</taxon>
        <taxon>Cestoda</taxon>
        <taxon>Eucestoda</taxon>
        <taxon>Cyclophyllidea</taxon>
        <taxon>Taeniidae</taxon>
        <taxon>Echinococcus</taxon>
        <taxon>Echinococcus canadensis group</taxon>
    </lineage>
</organism>
<protein>
    <submittedName>
        <fullName evidence="3">Uncharacterized protein</fullName>
    </submittedName>
</protein>
<feature type="compositionally biased region" description="Low complexity" evidence="1">
    <location>
        <begin position="212"/>
        <end position="224"/>
    </location>
</feature>
<dbReference type="Proteomes" id="UP000887562">
    <property type="component" value="Unplaced"/>
</dbReference>
<evidence type="ECO:0000256" key="1">
    <source>
        <dbReference type="SAM" id="MobiDB-lite"/>
    </source>
</evidence>
<feature type="region of interest" description="Disordered" evidence="1">
    <location>
        <begin position="207"/>
        <end position="228"/>
    </location>
</feature>
<keyword evidence="2" id="KW-1185">Reference proteome</keyword>
<accession>A0A915EW79</accession>
<proteinExistence type="predicted"/>
<feature type="region of interest" description="Disordered" evidence="1">
    <location>
        <begin position="246"/>
        <end position="268"/>
    </location>
</feature>
<reference evidence="3" key="1">
    <citation type="submission" date="2022-11" db="UniProtKB">
        <authorList>
            <consortium name="WormBaseParasite"/>
        </authorList>
    </citation>
    <scope>IDENTIFICATION</scope>
</reference>
<sequence length="460" mass="51318">YNVPVVTKPSICRAFHSLPIGKHSYPNHECGKPEQLSFNSFSVFEQYMICTTNYSLIISTLPLLQATEYVVLPKRFYPIACKTLTRNDSLKNASSSEESNECVAQQGEEMACDLLSPMHQATSSPPNSLIDESNEQNDTGFPEDFKSYLSEVSGELEQLKTPDLMPEMPTASSDHKPVKEDYWFRATSQSDHVDCCDEDSMFSDETCPCGRSTTSTQTSSSASSYKGKEAEEGKIFAEKYFDHSSCDSEDSSQTHGDVDKSSHSPLHRSSKTLQTLDYELYKCIMRMQEALDTAHRAVKKLRLAQSIVSDLGRDLNTSVDQVSAFLMNASAIKAKHAKFGGRFSASKKPQYKGNPKSMNTIIRGLKLQGRKVSSKLMMCGKKLKLSTCDPLSKLPWYLRPLTVLHEEKLTKLEKFGEREIAIETLMRLSATGGGDLKRLSVDVFSSDKSEKATSTQKREV</sequence>
<name>A0A915EW79_9CEST</name>